<evidence type="ECO:0000313" key="2">
    <source>
        <dbReference type="EMBL" id="VFU60508.1"/>
    </source>
</evidence>
<dbReference type="AlphaFoldDB" id="A0A6N2NFF4"/>
<accession>A0A6N2NFF4</accession>
<keyword evidence="1" id="KW-0732">Signal</keyword>
<feature type="chain" id="PRO_5026860124" description="Secreted protein" evidence="1">
    <location>
        <begin position="19"/>
        <end position="81"/>
    </location>
</feature>
<organism evidence="2">
    <name type="scientific">Salix viminalis</name>
    <name type="common">Common osier</name>
    <name type="synonym">Basket willow</name>
    <dbReference type="NCBI Taxonomy" id="40686"/>
    <lineage>
        <taxon>Eukaryota</taxon>
        <taxon>Viridiplantae</taxon>
        <taxon>Streptophyta</taxon>
        <taxon>Embryophyta</taxon>
        <taxon>Tracheophyta</taxon>
        <taxon>Spermatophyta</taxon>
        <taxon>Magnoliopsida</taxon>
        <taxon>eudicotyledons</taxon>
        <taxon>Gunneridae</taxon>
        <taxon>Pentapetalae</taxon>
        <taxon>rosids</taxon>
        <taxon>fabids</taxon>
        <taxon>Malpighiales</taxon>
        <taxon>Salicaceae</taxon>
        <taxon>Saliceae</taxon>
        <taxon>Salix</taxon>
    </lineage>
</organism>
<reference evidence="2" key="1">
    <citation type="submission" date="2019-03" db="EMBL/GenBank/DDBJ databases">
        <authorList>
            <person name="Mank J."/>
            <person name="Almeida P."/>
        </authorList>
    </citation>
    <scope>NUCLEOTIDE SEQUENCE</scope>
    <source>
        <strain evidence="2">78183</strain>
    </source>
</reference>
<sequence>MSLLFFLFSLSLLSLSLSSHFGSEYFILHRLWRFYEHNRSIQHSMAFRPLLHWRSHLCSVGATPLSLSSRKKYPLLSTLFR</sequence>
<name>A0A6N2NFF4_SALVM</name>
<feature type="signal peptide" evidence="1">
    <location>
        <begin position="1"/>
        <end position="18"/>
    </location>
</feature>
<evidence type="ECO:0000256" key="1">
    <source>
        <dbReference type="SAM" id="SignalP"/>
    </source>
</evidence>
<protein>
    <recommendedName>
        <fullName evidence="3">Secreted protein</fullName>
    </recommendedName>
</protein>
<gene>
    <name evidence="2" type="ORF">SVIM_LOCUS448927</name>
</gene>
<dbReference type="EMBL" id="CAADRP010002063">
    <property type="protein sequence ID" value="VFU60508.1"/>
    <property type="molecule type" value="Genomic_DNA"/>
</dbReference>
<evidence type="ECO:0008006" key="3">
    <source>
        <dbReference type="Google" id="ProtNLM"/>
    </source>
</evidence>
<proteinExistence type="predicted"/>